<dbReference type="SUPFAM" id="SSF46565">
    <property type="entry name" value="Chaperone J-domain"/>
    <property type="match status" value="1"/>
</dbReference>
<dbReference type="Proteomes" id="UP000002866">
    <property type="component" value="Chromosome 1"/>
</dbReference>
<evidence type="ECO:0000256" key="2">
    <source>
        <dbReference type="SAM" id="MobiDB-lite"/>
    </source>
</evidence>
<dbReference type="InterPro" id="IPR052814">
    <property type="entry name" value="Peroxisomal_DnaJ"/>
</dbReference>
<dbReference type="PROSITE" id="PS00636">
    <property type="entry name" value="DNAJ_1"/>
    <property type="match status" value="1"/>
</dbReference>
<evidence type="ECO:0000313" key="5">
    <source>
        <dbReference type="Proteomes" id="UP000002866"/>
    </source>
</evidence>
<reference evidence="4 5" key="1">
    <citation type="journal article" date="2011" name="Proc. Natl. Acad. Sci. U.S.A.">
        <title>Evolutionary erosion of yeast sex chromosomes by mating-type switching accidents.</title>
        <authorList>
            <person name="Gordon J.L."/>
            <person name="Armisen D."/>
            <person name="Proux-Wera E."/>
            <person name="Oheigeartaigh S.S."/>
            <person name="Byrne K.P."/>
            <person name="Wolfe K.H."/>
        </authorList>
    </citation>
    <scope>NUCLEOTIDE SEQUENCE [LARGE SCALE GENOMIC DNA]</scope>
    <source>
        <strain evidence="5">ATCC 34711 / CBS 6284 / DSM 70876 / NBRC 10599 / NRRL Y-10934 / UCD 77-7</strain>
    </source>
</reference>
<dbReference type="KEGG" id="tbl:TBLA_0A01100"/>
<feature type="compositionally biased region" description="Basic and acidic residues" evidence="2">
    <location>
        <begin position="115"/>
        <end position="141"/>
    </location>
</feature>
<evidence type="ECO:0000313" key="4">
    <source>
        <dbReference type="EMBL" id="CCH57910.1"/>
    </source>
</evidence>
<name>I2GUV8_HENB6</name>
<dbReference type="FunFam" id="1.10.287.110:FF:000028">
    <property type="entry name" value="DnaJ domain protein"/>
    <property type="match status" value="1"/>
</dbReference>
<dbReference type="OrthoDB" id="552049at2759"/>
<dbReference type="AlphaFoldDB" id="I2GUV8"/>
<dbReference type="InterPro" id="IPR026894">
    <property type="entry name" value="DnaJ_X"/>
</dbReference>
<proteinExistence type="predicted"/>
<dbReference type="InterPro" id="IPR001623">
    <property type="entry name" value="DnaJ_domain"/>
</dbReference>
<dbReference type="PANTHER" id="PTHR45006:SF1">
    <property type="entry name" value="DNAJ-LIKE PROTEIN 1"/>
    <property type="match status" value="1"/>
</dbReference>
<dbReference type="Gene3D" id="1.10.287.110">
    <property type="entry name" value="DnaJ domain"/>
    <property type="match status" value="1"/>
</dbReference>
<feature type="domain" description="J" evidence="3">
    <location>
        <begin position="6"/>
        <end position="71"/>
    </location>
</feature>
<dbReference type="GeneID" id="14493301"/>
<dbReference type="STRING" id="1071380.I2GUV8"/>
<accession>I2GUV8</accession>
<protein>
    <recommendedName>
        <fullName evidence="3">J domain-containing protein</fullName>
    </recommendedName>
</protein>
<dbReference type="PROSITE" id="PS50076">
    <property type="entry name" value="DNAJ_2"/>
    <property type="match status" value="1"/>
</dbReference>
<dbReference type="eggNOG" id="KOG0691">
    <property type="taxonomic scope" value="Eukaryota"/>
</dbReference>
<feature type="compositionally biased region" description="Low complexity" evidence="2">
    <location>
        <begin position="165"/>
        <end position="176"/>
    </location>
</feature>
<dbReference type="EMBL" id="HE806316">
    <property type="protein sequence ID" value="CCH57910.1"/>
    <property type="molecule type" value="Genomic_DNA"/>
</dbReference>
<dbReference type="Pfam" id="PF00226">
    <property type="entry name" value="DnaJ"/>
    <property type="match status" value="1"/>
</dbReference>
<dbReference type="OMA" id="FREWVGE"/>
<feature type="region of interest" description="Disordered" evidence="2">
    <location>
        <begin position="115"/>
        <end position="184"/>
    </location>
</feature>
<dbReference type="InterPro" id="IPR036869">
    <property type="entry name" value="J_dom_sf"/>
</dbReference>
<evidence type="ECO:0000256" key="1">
    <source>
        <dbReference type="ARBA" id="ARBA00023186"/>
    </source>
</evidence>
<dbReference type="GO" id="GO:0005829">
    <property type="term" value="C:cytosol"/>
    <property type="evidence" value="ECO:0007669"/>
    <property type="project" value="UniProtKB-ARBA"/>
</dbReference>
<dbReference type="InterPro" id="IPR018253">
    <property type="entry name" value="DnaJ_domain_CS"/>
</dbReference>
<sequence>MVVNTEYYDLLGVEPNSTDIEIKKAYRKKSIKLHPDKNPNNPDATKKFQAISEAYQVLSDKNLRSNYDKFGKDKAIPKGGFEDANEQFTAMFGGEAFKDYIGELTLLTDLQKQEEFESSANDEKNTDNKETTKEQSAKVSEEQTGTSEPNKQHNMEPSNEKKFINNTTSETSNNTTDPQIDVQKEKKKTKVEEFEDEQKLKKKKIIEELSIKLIEKLSILTDPLESSDTKIDLKSQFIEKFGNEANLLKMESFGLKILHTVGYIYCQRARLFLGSQTYHGYGGIMYSIKSKLDVVMDTLYTVSAALDAQSTMKELEAYKQSNESNEPAFDEHGNALPKPTVDEMAKFEHTLMGKVITAAWCGSKFEIVSTLKSVCDKILYNKEVPLEKRIERAKALELLGDIFQKSFRTKSEQEEAQIFEELVAEVSAKKPKTA</sequence>
<evidence type="ECO:0000259" key="3">
    <source>
        <dbReference type="PROSITE" id="PS50076"/>
    </source>
</evidence>
<dbReference type="CDD" id="cd06257">
    <property type="entry name" value="DnaJ"/>
    <property type="match status" value="1"/>
</dbReference>
<dbReference type="GO" id="GO:0016558">
    <property type="term" value="P:protein import into peroxisome matrix"/>
    <property type="evidence" value="ECO:0007669"/>
    <property type="project" value="TreeGrafter"/>
</dbReference>
<dbReference type="InParanoid" id="I2GUV8"/>
<gene>
    <name evidence="4" type="primary">TBLA0A01100</name>
    <name evidence="4" type="ORF">TBLA_0A01100</name>
</gene>
<keyword evidence="5" id="KW-1185">Reference proteome</keyword>
<dbReference type="PRINTS" id="PR00625">
    <property type="entry name" value="JDOMAIN"/>
</dbReference>
<dbReference type="PANTHER" id="PTHR45006">
    <property type="entry name" value="DNAJ-LIKE PROTEIN 1"/>
    <property type="match status" value="1"/>
</dbReference>
<dbReference type="Pfam" id="PF14308">
    <property type="entry name" value="DnaJ-X"/>
    <property type="match status" value="1"/>
</dbReference>
<keyword evidence="1" id="KW-0143">Chaperone</keyword>
<dbReference type="SMART" id="SM00271">
    <property type="entry name" value="DnaJ"/>
    <property type="match status" value="1"/>
</dbReference>
<organism evidence="4 5">
    <name type="scientific">Henningerozyma blattae (strain ATCC 34711 / CBS 6284 / DSM 70876 / NBRC 10599 / NRRL Y-10934 / UCD 77-7)</name>
    <name type="common">Yeast</name>
    <name type="synonym">Tetrapisispora blattae</name>
    <dbReference type="NCBI Taxonomy" id="1071380"/>
    <lineage>
        <taxon>Eukaryota</taxon>
        <taxon>Fungi</taxon>
        <taxon>Dikarya</taxon>
        <taxon>Ascomycota</taxon>
        <taxon>Saccharomycotina</taxon>
        <taxon>Saccharomycetes</taxon>
        <taxon>Saccharomycetales</taxon>
        <taxon>Saccharomycetaceae</taxon>
        <taxon>Henningerozyma</taxon>
    </lineage>
</organism>
<dbReference type="HOGENOM" id="CLU_025145_3_1_1"/>
<dbReference type="RefSeq" id="XP_004177429.1">
    <property type="nucleotide sequence ID" value="XM_004177381.1"/>
</dbReference>
<feature type="compositionally biased region" description="Basic and acidic residues" evidence="2">
    <location>
        <begin position="150"/>
        <end position="163"/>
    </location>
</feature>